<sequence>MNLNQTFTLLFWQTKSRSANGLCLIYARITINGKRIEISTNRKISQALWNAKMQKATGNSTEAKSLNNHLEAMKTMLFQHFSRMITIGKTVTPLLLKNEFLGISEDRKTLNDAFDFLLKQYQEKLKIGNTSVTTFNKYYYTSLKIKKFVKHKYNSSDIMLSDVSPAFLGDFFHFLSTEQRLSNNTAMKYISRVKTIFIMAHGRGWTKSNLAATFRCIYEDENPTRLEMQELKALSTKEFSIQRLEEARDAFVFMCYTGFAYADVKELSNSNIFKGLDGGDWISKNRKKTNTNECVPLLPPAIEIIEKYRNHPYCVSNNLLLPIKSNQKFNGYLKEIADVCGIGKDLSTHAARHTFATTVTLENDMPLETVSRMLGHRSLKTTQRYAKITNKKISENMTLLKNKLFQ</sequence>
<dbReference type="EMBL" id="QFOI01000179">
    <property type="protein sequence ID" value="PZP47831.1"/>
    <property type="molecule type" value="Genomic_DNA"/>
</dbReference>
<name>A0A2W5EV01_9SPHI</name>
<dbReference type="InterPro" id="IPR025269">
    <property type="entry name" value="SAM-like_dom"/>
</dbReference>
<dbReference type="InterPro" id="IPR035386">
    <property type="entry name" value="Arm-DNA-bind_5"/>
</dbReference>
<keyword evidence="3 5" id="KW-0238">DNA-binding</keyword>
<gene>
    <name evidence="8" type="ORF">DI598_10605</name>
</gene>
<dbReference type="InterPro" id="IPR010998">
    <property type="entry name" value="Integrase_recombinase_N"/>
</dbReference>
<evidence type="ECO:0000256" key="4">
    <source>
        <dbReference type="ARBA" id="ARBA00023172"/>
    </source>
</evidence>
<dbReference type="Proteomes" id="UP000249645">
    <property type="component" value="Unassembled WGS sequence"/>
</dbReference>
<dbReference type="CDD" id="cd01185">
    <property type="entry name" value="INTN1_C_like"/>
    <property type="match status" value="1"/>
</dbReference>
<dbReference type="GO" id="GO:0003677">
    <property type="term" value="F:DNA binding"/>
    <property type="evidence" value="ECO:0007669"/>
    <property type="project" value="UniProtKB-UniRule"/>
</dbReference>
<comment type="caution">
    <text evidence="8">The sequence shown here is derived from an EMBL/GenBank/DDBJ whole genome shotgun (WGS) entry which is preliminary data.</text>
</comment>
<evidence type="ECO:0000313" key="9">
    <source>
        <dbReference type="Proteomes" id="UP000249645"/>
    </source>
</evidence>
<evidence type="ECO:0000256" key="1">
    <source>
        <dbReference type="ARBA" id="ARBA00008857"/>
    </source>
</evidence>
<dbReference type="InterPro" id="IPR002104">
    <property type="entry name" value="Integrase_catalytic"/>
</dbReference>
<dbReference type="PANTHER" id="PTHR30349:SF64">
    <property type="entry name" value="PROPHAGE INTEGRASE INTD-RELATED"/>
    <property type="match status" value="1"/>
</dbReference>
<dbReference type="InterPro" id="IPR011010">
    <property type="entry name" value="DNA_brk_join_enz"/>
</dbReference>
<dbReference type="InterPro" id="IPR050090">
    <property type="entry name" value="Tyrosine_recombinase_XerCD"/>
</dbReference>
<dbReference type="GO" id="GO:0006310">
    <property type="term" value="P:DNA recombination"/>
    <property type="evidence" value="ECO:0007669"/>
    <property type="project" value="UniProtKB-KW"/>
</dbReference>
<comment type="similarity">
    <text evidence="1">Belongs to the 'phage' integrase family.</text>
</comment>
<protein>
    <recommendedName>
        <fullName evidence="10">Integrase</fullName>
    </recommendedName>
</protein>
<keyword evidence="2" id="KW-0229">DNA integration</keyword>
<dbReference type="Pfam" id="PF17293">
    <property type="entry name" value="Arm-DNA-bind_5"/>
    <property type="match status" value="1"/>
</dbReference>
<dbReference type="PROSITE" id="PS51900">
    <property type="entry name" value="CB"/>
    <property type="match status" value="1"/>
</dbReference>
<dbReference type="Pfam" id="PF13102">
    <property type="entry name" value="Phage_int_SAM_5"/>
    <property type="match status" value="1"/>
</dbReference>
<evidence type="ECO:0000256" key="2">
    <source>
        <dbReference type="ARBA" id="ARBA00022908"/>
    </source>
</evidence>
<organism evidence="8 9">
    <name type="scientific">Pseudopedobacter saltans</name>
    <dbReference type="NCBI Taxonomy" id="151895"/>
    <lineage>
        <taxon>Bacteria</taxon>
        <taxon>Pseudomonadati</taxon>
        <taxon>Bacteroidota</taxon>
        <taxon>Sphingobacteriia</taxon>
        <taxon>Sphingobacteriales</taxon>
        <taxon>Sphingobacteriaceae</taxon>
        <taxon>Pseudopedobacter</taxon>
    </lineage>
</organism>
<evidence type="ECO:0008006" key="10">
    <source>
        <dbReference type="Google" id="ProtNLM"/>
    </source>
</evidence>
<proteinExistence type="inferred from homology"/>
<evidence type="ECO:0000256" key="3">
    <source>
        <dbReference type="ARBA" id="ARBA00023125"/>
    </source>
</evidence>
<dbReference type="AlphaFoldDB" id="A0A2W5EV01"/>
<keyword evidence="4" id="KW-0233">DNA recombination</keyword>
<dbReference type="PROSITE" id="PS51898">
    <property type="entry name" value="TYR_RECOMBINASE"/>
    <property type="match status" value="1"/>
</dbReference>
<dbReference type="PANTHER" id="PTHR30349">
    <property type="entry name" value="PHAGE INTEGRASE-RELATED"/>
    <property type="match status" value="1"/>
</dbReference>
<dbReference type="GO" id="GO:0015074">
    <property type="term" value="P:DNA integration"/>
    <property type="evidence" value="ECO:0007669"/>
    <property type="project" value="UniProtKB-KW"/>
</dbReference>
<dbReference type="SUPFAM" id="SSF56349">
    <property type="entry name" value="DNA breaking-rejoining enzymes"/>
    <property type="match status" value="1"/>
</dbReference>
<dbReference type="Gene3D" id="1.10.443.10">
    <property type="entry name" value="Intergrase catalytic core"/>
    <property type="match status" value="1"/>
</dbReference>
<evidence type="ECO:0000313" key="8">
    <source>
        <dbReference type="EMBL" id="PZP47831.1"/>
    </source>
</evidence>
<dbReference type="InterPro" id="IPR044068">
    <property type="entry name" value="CB"/>
</dbReference>
<dbReference type="Gene3D" id="1.10.150.130">
    <property type="match status" value="1"/>
</dbReference>
<accession>A0A2W5EV01</accession>
<dbReference type="Pfam" id="PF00589">
    <property type="entry name" value="Phage_integrase"/>
    <property type="match status" value="1"/>
</dbReference>
<evidence type="ECO:0000259" key="6">
    <source>
        <dbReference type="PROSITE" id="PS51898"/>
    </source>
</evidence>
<reference evidence="8 9" key="1">
    <citation type="submission" date="2017-11" db="EMBL/GenBank/DDBJ databases">
        <title>Infants hospitalized years apart are colonized by the same room-sourced microbial strains.</title>
        <authorList>
            <person name="Brooks B."/>
            <person name="Olm M.R."/>
            <person name="Firek B.A."/>
            <person name="Baker R."/>
            <person name="Thomas B.C."/>
            <person name="Morowitz M.J."/>
            <person name="Banfield J.F."/>
        </authorList>
    </citation>
    <scope>NUCLEOTIDE SEQUENCE [LARGE SCALE GENOMIC DNA]</scope>
    <source>
        <strain evidence="8">S2_009_000_R2_76</strain>
    </source>
</reference>
<evidence type="ECO:0000256" key="5">
    <source>
        <dbReference type="PROSITE-ProRule" id="PRU01248"/>
    </source>
</evidence>
<evidence type="ECO:0000259" key="7">
    <source>
        <dbReference type="PROSITE" id="PS51900"/>
    </source>
</evidence>
<feature type="domain" description="Tyr recombinase" evidence="6">
    <location>
        <begin position="221"/>
        <end position="398"/>
    </location>
</feature>
<feature type="domain" description="Core-binding (CB)" evidence="7">
    <location>
        <begin position="112"/>
        <end position="201"/>
    </location>
</feature>
<dbReference type="InterPro" id="IPR013762">
    <property type="entry name" value="Integrase-like_cat_sf"/>
</dbReference>